<evidence type="ECO:0000313" key="3">
    <source>
        <dbReference type="Proteomes" id="UP001271274"/>
    </source>
</evidence>
<evidence type="ECO:0000313" key="2">
    <source>
        <dbReference type="EMBL" id="MDX3705605.1"/>
    </source>
</evidence>
<reference evidence="2 3" key="1">
    <citation type="journal article" date="2023" name="Microb. Genom.">
        <title>Mesoterricola silvestris gen. nov., sp. nov., Mesoterricola sediminis sp. nov., Geothrix oryzae sp. nov., Geothrix edaphica sp. nov., Geothrix rubra sp. nov., and Geothrix limicola sp. nov., six novel members of Acidobacteriota isolated from soils.</title>
        <authorList>
            <person name="Weisberg A.J."/>
            <person name="Pearce E."/>
            <person name="Kramer C.G."/>
            <person name="Chang J.H."/>
            <person name="Clarke C.R."/>
        </authorList>
    </citation>
    <scope>NUCLEOTIDE SEQUENCE [LARGE SCALE GENOMIC DNA]</scope>
    <source>
        <strain evidence="2 3">ID09-01A</strain>
    </source>
</reference>
<name>A0ABU4NVL5_9ACTN</name>
<proteinExistence type="predicted"/>
<keyword evidence="3" id="KW-1185">Reference proteome</keyword>
<dbReference type="EMBL" id="JARAYU010000020">
    <property type="protein sequence ID" value="MDX3705605.1"/>
    <property type="molecule type" value="Genomic_DNA"/>
</dbReference>
<dbReference type="PANTHER" id="PTHR42305">
    <property type="entry name" value="MEMBRANE PROTEIN RV1733C-RELATED"/>
    <property type="match status" value="1"/>
</dbReference>
<comment type="caution">
    <text evidence="2">The sequence shown here is derived from an EMBL/GenBank/DDBJ whole genome shotgun (WGS) entry which is preliminary data.</text>
</comment>
<keyword evidence="1" id="KW-1133">Transmembrane helix</keyword>
<protein>
    <submittedName>
        <fullName evidence="2">DUF1513 domain-containing protein</fullName>
    </submittedName>
</protein>
<dbReference type="InterPro" id="IPR039708">
    <property type="entry name" value="MT1774/Rv1733c-like"/>
</dbReference>
<keyword evidence="1" id="KW-0472">Membrane</keyword>
<organism evidence="2 3">
    <name type="scientific">Streptomyces europaeiscabiei</name>
    <dbReference type="NCBI Taxonomy" id="146819"/>
    <lineage>
        <taxon>Bacteria</taxon>
        <taxon>Bacillati</taxon>
        <taxon>Actinomycetota</taxon>
        <taxon>Actinomycetes</taxon>
        <taxon>Kitasatosporales</taxon>
        <taxon>Streptomycetaceae</taxon>
        <taxon>Streptomyces</taxon>
    </lineage>
</organism>
<dbReference type="Proteomes" id="UP001271274">
    <property type="component" value="Unassembled WGS sequence"/>
</dbReference>
<evidence type="ECO:0000256" key="1">
    <source>
        <dbReference type="SAM" id="Phobius"/>
    </source>
</evidence>
<dbReference type="PANTHER" id="PTHR42305:SF1">
    <property type="entry name" value="MEMBRANE PROTEIN RV1733C-RELATED"/>
    <property type="match status" value="1"/>
</dbReference>
<keyword evidence="1" id="KW-0812">Transmembrane</keyword>
<accession>A0ABU4NVL5</accession>
<feature type="transmembrane region" description="Helical" evidence="1">
    <location>
        <begin position="28"/>
        <end position="50"/>
    </location>
</feature>
<dbReference type="RefSeq" id="WP_319063471.1">
    <property type="nucleotide sequence ID" value="NZ_JARAYT010000021.1"/>
</dbReference>
<gene>
    <name evidence="2" type="ORF">PV662_38840</name>
</gene>
<sequence length="197" mass="21353">MATARCAGVRWWRWRRNPLRRLSDVIEAWVILVGWVLALVGGLFAGLAAADAIERSADRQRVERREVQAVLVEDAKGKVPARAAGDPRVWATVRWTAPDGMTRTGEARVSATSPAGNRVTIWIGKDGHLTTEPLTDGEARSHAAAGGVLVASGAGGIALAAVSVTRRCLSQWRMAQWAVEWERIDTRWGGRPADPTS</sequence>